<reference evidence="2 4" key="2">
    <citation type="journal article" date="2013" name="Nature">
        <title>Insights into bilaterian evolution from three spiralian genomes.</title>
        <authorList>
            <person name="Simakov O."/>
            <person name="Marletaz F."/>
            <person name="Cho S.J."/>
            <person name="Edsinger-Gonzales E."/>
            <person name="Havlak P."/>
            <person name="Hellsten U."/>
            <person name="Kuo D.H."/>
            <person name="Larsson T."/>
            <person name="Lv J."/>
            <person name="Arendt D."/>
            <person name="Savage R."/>
            <person name="Osoegawa K."/>
            <person name="de Jong P."/>
            <person name="Grimwood J."/>
            <person name="Chapman J.A."/>
            <person name="Shapiro H."/>
            <person name="Aerts A."/>
            <person name="Otillar R.P."/>
            <person name="Terry A.Y."/>
            <person name="Boore J.L."/>
            <person name="Grigoriev I.V."/>
            <person name="Lindberg D.R."/>
            <person name="Seaver E.C."/>
            <person name="Weisblat D.A."/>
            <person name="Putnam N.H."/>
            <person name="Rokhsar D.S."/>
        </authorList>
    </citation>
    <scope>NUCLEOTIDE SEQUENCE</scope>
    <source>
        <strain evidence="2 4">I ESC-2004</strain>
    </source>
</reference>
<reference evidence="3" key="3">
    <citation type="submission" date="2015-06" db="UniProtKB">
        <authorList>
            <consortium name="EnsemblMetazoa"/>
        </authorList>
    </citation>
    <scope>IDENTIFICATION</scope>
</reference>
<protein>
    <submittedName>
        <fullName evidence="2 3">Uncharacterized protein</fullName>
    </submittedName>
</protein>
<feature type="region of interest" description="Disordered" evidence="1">
    <location>
        <begin position="119"/>
        <end position="138"/>
    </location>
</feature>
<feature type="region of interest" description="Disordered" evidence="1">
    <location>
        <begin position="184"/>
        <end position="207"/>
    </location>
</feature>
<evidence type="ECO:0000313" key="3">
    <source>
        <dbReference type="EnsemblMetazoa" id="CapteP227978"/>
    </source>
</evidence>
<dbReference type="Proteomes" id="UP000014760">
    <property type="component" value="Unassembled WGS sequence"/>
</dbReference>
<reference evidence="4" key="1">
    <citation type="submission" date="2012-12" db="EMBL/GenBank/DDBJ databases">
        <authorList>
            <person name="Hellsten U."/>
            <person name="Grimwood J."/>
            <person name="Chapman J.A."/>
            <person name="Shapiro H."/>
            <person name="Aerts A."/>
            <person name="Otillar R.P."/>
            <person name="Terry A.Y."/>
            <person name="Boore J.L."/>
            <person name="Simakov O."/>
            <person name="Marletaz F."/>
            <person name="Cho S.-J."/>
            <person name="Edsinger-Gonzales E."/>
            <person name="Havlak P."/>
            <person name="Kuo D.-H."/>
            <person name="Larsson T."/>
            <person name="Lv J."/>
            <person name="Arendt D."/>
            <person name="Savage R."/>
            <person name="Osoegawa K."/>
            <person name="de Jong P."/>
            <person name="Lindberg D.R."/>
            <person name="Seaver E.C."/>
            <person name="Weisblat D.A."/>
            <person name="Putnam N.H."/>
            <person name="Grigoriev I.V."/>
            <person name="Rokhsar D.S."/>
        </authorList>
    </citation>
    <scope>NUCLEOTIDE SEQUENCE</scope>
    <source>
        <strain evidence="4">I ESC-2004</strain>
    </source>
</reference>
<dbReference type="HOGENOM" id="CLU_1027602_0_0_1"/>
<proteinExistence type="predicted"/>
<dbReference type="EMBL" id="AMQN01000324">
    <property type="status" value="NOT_ANNOTATED_CDS"/>
    <property type="molecule type" value="Genomic_DNA"/>
</dbReference>
<evidence type="ECO:0000313" key="2">
    <source>
        <dbReference type="EMBL" id="ELT94156.1"/>
    </source>
</evidence>
<keyword evidence="4" id="KW-1185">Reference proteome</keyword>
<name>R7TRN2_CAPTE</name>
<evidence type="ECO:0000313" key="4">
    <source>
        <dbReference type="Proteomes" id="UP000014760"/>
    </source>
</evidence>
<gene>
    <name evidence="2" type="ORF">CAPTEDRAFT_227978</name>
</gene>
<organism evidence="2">
    <name type="scientific">Capitella teleta</name>
    <name type="common">Polychaete worm</name>
    <dbReference type="NCBI Taxonomy" id="283909"/>
    <lineage>
        <taxon>Eukaryota</taxon>
        <taxon>Metazoa</taxon>
        <taxon>Spiralia</taxon>
        <taxon>Lophotrochozoa</taxon>
        <taxon>Annelida</taxon>
        <taxon>Polychaeta</taxon>
        <taxon>Sedentaria</taxon>
        <taxon>Scolecida</taxon>
        <taxon>Capitellidae</taxon>
        <taxon>Capitella</taxon>
    </lineage>
</organism>
<dbReference type="AlphaFoldDB" id="R7TRN2"/>
<dbReference type="EMBL" id="KB309537">
    <property type="protein sequence ID" value="ELT94156.1"/>
    <property type="molecule type" value="Genomic_DNA"/>
</dbReference>
<dbReference type="EnsemblMetazoa" id="CapteT227978">
    <property type="protein sequence ID" value="CapteP227978"/>
    <property type="gene ID" value="CapteG227978"/>
</dbReference>
<feature type="region of interest" description="Disordered" evidence="1">
    <location>
        <begin position="251"/>
        <end position="271"/>
    </location>
</feature>
<sequence>MVTRSVRSSLQAGGQRARRLVFRIWTKSTKRKSQTYENLTDDIHPSTSGVETSELADIQATDSSVLGSGTLTPSVSGFAALGTVPGTRVKSETQPTEKPGVTEQPRTAYFYDSMLSLKKENESEKNENGKSESEKKEEKPWYEDKDWRLYYGKKGKKKLRKKVVFHVNTGEKVVDKECYVQLEEEQEPNKTKKKKKKRVTSSKAKKRAKRASVVAWKGLKVSWKYFKYGLISMTEGPGSAFSTPNMMRVYHGQNTQPPKPYTVYKDYSGRR</sequence>
<accession>R7TRN2</accession>
<evidence type="ECO:0000256" key="1">
    <source>
        <dbReference type="SAM" id="MobiDB-lite"/>
    </source>
</evidence>
<feature type="compositionally biased region" description="Basic residues" evidence="1">
    <location>
        <begin position="191"/>
        <end position="207"/>
    </location>
</feature>
<feature type="region of interest" description="Disordered" evidence="1">
    <location>
        <begin position="86"/>
        <end position="105"/>
    </location>
</feature>